<keyword evidence="6 9" id="KW-0543">Viral nucleoprotein</keyword>
<dbReference type="Pfam" id="PF03216">
    <property type="entry name" value="Rhabdo_ncap_2"/>
    <property type="match status" value="1"/>
</dbReference>
<keyword evidence="7 9" id="KW-0687">Ribonucleoprotein</keyword>
<evidence type="ECO:0000313" key="10">
    <source>
        <dbReference type="EMBL" id="ABA60884.1"/>
    </source>
</evidence>
<name>B5FX41_9RHAB</name>
<evidence type="ECO:0000256" key="6">
    <source>
        <dbReference type="ARBA" id="ARBA00023086"/>
    </source>
</evidence>
<dbReference type="GO" id="GO:0019013">
    <property type="term" value="C:viral nucleocapsid"/>
    <property type="evidence" value="ECO:0007669"/>
    <property type="project" value="UniProtKB-UniRule"/>
</dbReference>
<evidence type="ECO:0000256" key="3">
    <source>
        <dbReference type="ARBA" id="ARBA00022561"/>
    </source>
</evidence>
<evidence type="ECO:0000256" key="4">
    <source>
        <dbReference type="ARBA" id="ARBA00022844"/>
    </source>
</evidence>
<comment type="function">
    <text evidence="9">Encapsidates the genome, protecting it from nucleases. The encapsidated genomic RNA is termed the nucleocapsid (NC) and serves as template for viral transcription and replication.</text>
</comment>
<evidence type="ECO:0000256" key="1">
    <source>
        <dbReference type="ARBA" id="ARBA00014389"/>
    </source>
</evidence>
<evidence type="ECO:0000256" key="7">
    <source>
        <dbReference type="ARBA" id="ARBA00023274"/>
    </source>
</evidence>
<dbReference type="Proteomes" id="UP000132617">
    <property type="component" value="Segment"/>
</dbReference>
<keyword evidence="5 9" id="KW-0694">RNA-binding</keyword>
<dbReference type="InterPro" id="IPR004902">
    <property type="entry name" value="Rhabdo_ncap_2"/>
</dbReference>
<comment type="subcellular location">
    <subcellularLocation>
        <location evidence="9">Virion</location>
    </subcellularLocation>
    <subcellularLocation>
        <location evidence="9">Host cytoplasm</location>
    </subcellularLocation>
</comment>
<accession>B5FX41</accession>
<keyword evidence="2 9" id="KW-1139">Helical capsid protein</keyword>
<evidence type="ECO:0000256" key="5">
    <source>
        <dbReference type="ARBA" id="ARBA00022884"/>
    </source>
</evidence>
<dbReference type="GO" id="GO:1990904">
    <property type="term" value="C:ribonucleoprotein complex"/>
    <property type="evidence" value="ECO:0007669"/>
    <property type="project" value="UniProtKB-UniRule"/>
</dbReference>
<evidence type="ECO:0000256" key="8">
    <source>
        <dbReference type="ARBA" id="ARBA00033344"/>
    </source>
</evidence>
<reference evidence="10 11" key="1">
    <citation type="submission" date="2005-08" db="EMBL/GenBank/DDBJ databases">
        <title>Complete nucleotide sequence of Iranian maize mosaic virus.</title>
        <authorList>
            <person name="Massah A."/>
            <person name="Izadpanah K."/>
            <person name="Afsharifar A.R."/>
            <person name="Winter S."/>
        </authorList>
    </citation>
    <scope>NUCLEOTIDE SEQUENCE [LARGE SCALE GENOMIC DNA]</scope>
</reference>
<organism evidence="10 11">
    <name type="scientific">maize Iranian mosaic virus</name>
    <dbReference type="NCBI Taxonomy" id="348823"/>
    <lineage>
        <taxon>Viruses</taxon>
        <taxon>Riboviria</taxon>
        <taxon>Orthornavirae</taxon>
        <taxon>Negarnaviricota</taxon>
        <taxon>Haploviricotina</taxon>
        <taxon>Monjiviricetes</taxon>
        <taxon>Mononegavirales</taxon>
        <taxon>Rhabdoviridae</taxon>
        <taxon>Betarhabdovirinae</taxon>
        <taxon>Alphanucleorhabdovirus</taxon>
        <taxon>Alphanucleorhabdovirus zeairanense</taxon>
    </lineage>
</organism>
<gene>
    <name evidence="10" type="primary">N</name>
</gene>
<keyword evidence="4 9" id="KW-0946">Virion</keyword>
<dbReference type="GO" id="GO:0003723">
    <property type="term" value="F:RNA binding"/>
    <property type="evidence" value="ECO:0007669"/>
    <property type="project" value="UniProtKB-UniRule"/>
</dbReference>
<keyword evidence="3 9" id="KW-0167">Capsid protein</keyword>
<evidence type="ECO:0000256" key="2">
    <source>
        <dbReference type="ARBA" id="ARBA00022497"/>
    </source>
</evidence>
<sequence length="493" mass="55080">MASITIPVEQVTKFSDDVKSLTQKASEIPSSKSIIPQTEFSDAELKKTLKFWEVTAMDDATMVTQWSGVQSALAGGTFSAQNLKELCQLAFNLRKPHEPGHVFIHNIPDSWKAYLEAATPDGTAIPATENESTMSTIGAAAATGSADETAPNKAAAIAFLSCTLMRLAIKEPKHIMDAMTNIRSRYGSLYGRSSPFLNSVTFNLSQLSRIKQGLETYAVARGTLFYYTRHADSTYTYTTPSYGICRYLLFQHLELEGMHIYKMLLALQTEWATVPMRLLLTWIRNPRSKLAVLEIVKILTNWDKANVDKGWKYARLVNNTFFLNLSSRRNTYLCAVLAALNKKFVPQGTGDYANPNNIAVIKNMDSAVKKQVSPDVQIVERIYDIFLASSGSDDAGTAFTLSRGVKRTSPNNPETRMQWTPTQELERDLENPRLRRGSRIREVNCRPESDMSQMQRELVFHESVSVSILCDEGRVMSDPITRVSSIKCGVLLL</sequence>
<keyword evidence="9" id="KW-1035">Host cytoplasm</keyword>
<dbReference type="GO" id="GO:0030430">
    <property type="term" value="C:host cell cytoplasm"/>
    <property type="evidence" value="ECO:0007669"/>
    <property type="project" value="UniProtKB-SubCell"/>
</dbReference>
<evidence type="ECO:0000256" key="9">
    <source>
        <dbReference type="RuleBase" id="RU369108"/>
    </source>
</evidence>
<comment type="subunit">
    <text evidence="9">Homomultimerizes to form the nucleocapsid. Binds to viral genomic RNA.</text>
</comment>
<evidence type="ECO:0000313" key="11">
    <source>
        <dbReference type="Proteomes" id="UP000132617"/>
    </source>
</evidence>
<comment type="similarity">
    <text evidence="9">Belongs to the nucleorhabdovirus nucleocapsid protein family.</text>
</comment>
<protein>
    <recommendedName>
        <fullName evidence="1 9">Nucleoprotein</fullName>
        <shortName evidence="9">NP</shortName>
        <shortName evidence="9">Protein N</shortName>
    </recommendedName>
    <alternativeName>
        <fullName evidence="8 9">Nucleocapsid protein</fullName>
    </alternativeName>
</protein>
<dbReference type="EMBL" id="DQ186554">
    <property type="protein sequence ID" value="ABA60884.1"/>
    <property type="molecule type" value="Viral_cRNA"/>
</dbReference>
<dbReference type="GO" id="GO:0019029">
    <property type="term" value="C:helical viral capsid"/>
    <property type="evidence" value="ECO:0007669"/>
    <property type="project" value="UniProtKB-UniRule"/>
</dbReference>
<proteinExistence type="inferred from homology"/>